<evidence type="ECO:0000256" key="1">
    <source>
        <dbReference type="SAM" id="Phobius"/>
    </source>
</evidence>
<keyword evidence="1" id="KW-0812">Transmembrane</keyword>
<dbReference type="Proteomes" id="UP000285266">
    <property type="component" value="Unassembled WGS sequence"/>
</dbReference>
<accession>A0A423UE35</accession>
<protein>
    <submittedName>
        <fullName evidence="2">Uncharacterized protein</fullName>
    </submittedName>
</protein>
<reference evidence="2 3" key="1">
    <citation type="submission" date="2018-07" db="EMBL/GenBank/DDBJ databases">
        <title>The role of parmesan cheese in vectoring bovine microbiota.</title>
        <authorList>
            <person name="Lugli G.A."/>
            <person name="Milani C."/>
        </authorList>
    </citation>
    <scope>NUCLEOTIDE SEQUENCE [LARGE SCALE GENOMIC DNA]</scope>
    <source>
        <strain evidence="2 3">BMONG18</strain>
    </source>
</reference>
<keyword evidence="1" id="KW-0472">Membrane</keyword>
<keyword evidence="1" id="KW-1133">Transmembrane helix</keyword>
<feature type="transmembrane region" description="Helical" evidence="1">
    <location>
        <begin position="12"/>
        <end position="34"/>
    </location>
</feature>
<evidence type="ECO:0000313" key="3">
    <source>
        <dbReference type="Proteomes" id="UP000285266"/>
    </source>
</evidence>
<sequence>MYYSEPDYSWVPLVMIVVALVGLVVGYFIIKAAVRNGINESRLFVKPSGPETVPDKPVKTAEAETVKPAAVDGEGNSSTIWPR</sequence>
<dbReference type="AlphaFoldDB" id="A0A423UE35"/>
<name>A0A423UE35_9BIFI</name>
<organism evidence="2 3">
    <name type="scientific">Bifidobacterium mongoliense</name>
    <dbReference type="NCBI Taxonomy" id="518643"/>
    <lineage>
        <taxon>Bacteria</taxon>
        <taxon>Bacillati</taxon>
        <taxon>Actinomycetota</taxon>
        <taxon>Actinomycetes</taxon>
        <taxon>Bifidobacteriales</taxon>
        <taxon>Bifidobacteriaceae</taxon>
        <taxon>Bifidobacterium</taxon>
    </lineage>
</organism>
<comment type="caution">
    <text evidence="2">The sequence shown here is derived from an EMBL/GenBank/DDBJ whole genome shotgun (WGS) entry which is preliminary data.</text>
</comment>
<evidence type="ECO:0000313" key="2">
    <source>
        <dbReference type="EMBL" id="ROT86949.1"/>
    </source>
</evidence>
<proteinExistence type="predicted"/>
<gene>
    <name evidence="2" type="ORF">BMONG18_0948</name>
</gene>
<dbReference type="EMBL" id="QRAJ01000004">
    <property type="protein sequence ID" value="ROT86949.1"/>
    <property type="molecule type" value="Genomic_DNA"/>
</dbReference>
<dbReference type="RefSeq" id="WP_123644870.1">
    <property type="nucleotide sequence ID" value="NZ_QRAJ01000004.1"/>
</dbReference>